<dbReference type="RefSeq" id="WP_033302646.1">
    <property type="nucleotide sequence ID" value="NZ_JBFAGR010000005.1"/>
</dbReference>
<dbReference type="PANTHER" id="PTHR10900:SF77">
    <property type="entry name" value="FI19380P1"/>
    <property type="match status" value="1"/>
</dbReference>
<sequence>MTINRRFKGAALAGAGAFLVPLALVAAAPAAQAGPVAEPFGPACSTLPTSGEGSAAGMADDPVATAASNNPELSTLVSAVQKAGLAETLNSAENITVFAPTNDAFDKIPQADLDKILNDEQQLKSLLNYHVVGEKVTVDKLPDGTFKTLQGGQITTSGSGENFTVNDSAKIVCGDIETKNATVQLVDTVLMPKS</sequence>
<protein>
    <submittedName>
        <fullName evidence="3">Fasciclin domain-containing protein</fullName>
    </submittedName>
</protein>
<dbReference type="InterPro" id="IPR000782">
    <property type="entry name" value="FAS1_domain"/>
</dbReference>
<evidence type="ECO:0000313" key="4">
    <source>
        <dbReference type="Proteomes" id="UP001595908"/>
    </source>
</evidence>
<dbReference type="SUPFAM" id="SSF82153">
    <property type="entry name" value="FAS1 domain"/>
    <property type="match status" value="1"/>
</dbReference>
<dbReference type="EMBL" id="JBHSJE010000003">
    <property type="protein sequence ID" value="MFC4979474.1"/>
    <property type="molecule type" value="Genomic_DNA"/>
</dbReference>
<evidence type="ECO:0000259" key="2">
    <source>
        <dbReference type="PROSITE" id="PS50213"/>
    </source>
</evidence>
<dbReference type="InterPro" id="IPR036378">
    <property type="entry name" value="FAS1_dom_sf"/>
</dbReference>
<keyword evidence="4" id="KW-1185">Reference proteome</keyword>
<keyword evidence="1" id="KW-0732">Signal</keyword>
<name>A0ABV9V9E0_STRAZ</name>
<accession>A0ABV9V9E0</accession>
<feature type="chain" id="PRO_5046950030" evidence="1">
    <location>
        <begin position="34"/>
        <end position="194"/>
    </location>
</feature>
<organism evidence="3 4">
    <name type="scientific">Streptomyces atroolivaceus</name>
    <dbReference type="NCBI Taxonomy" id="66869"/>
    <lineage>
        <taxon>Bacteria</taxon>
        <taxon>Bacillati</taxon>
        <taxon>Actinomycetota</taxon>
        <taxon>Actinomycetes</taxon>
        <taxon>Kitasatosporales</taxon>
        <taxon>Streptomycetaceae</taxon>
        <taxon>Streptomyces</taxon>
    </lineage>
</organism>
<dbReference type="PANTHER" id="PTHR10900">
    <property type="entry name" value="PERIOSTIN-RELATED"/>
    <property type="match status" value="1"/>
</dbReference>
<dbReference type="Pfam" id="PF02469">
    <property type="entry name" value="Fasciclin"/>
    <property type="match status" value="1"/>
</dbReference>
<gene>
    <name evidence="3" type="ORF">ACFPL4_14040</name>
</gene>
<dbReference type="GeneID" id="31235015"/>
<comment type="caution">
    <text evidence="3">The sequence shown here is derived from an EMBL/GenBank/DDBJ whole genome shotgun (WGS) entry which is preliminary data.</text>
</comment>
<evidence type="ECO:0000256" key="1">
    <source>
        <dbReference type="SAM" id="SignalP"/>
    </source>
</evidence>
<reference evidence="4" key="1">
    <citation type="journal article" date="2019" name="Int. J. Syst. Evol. Microbiol.">
        <title>The Global Catalogue of Microorganisms (GCM) 10K type strain sequencing project: providing services to taxonomists for standard genome sequencing and annotation.</title>
        <authorList>
            <consortium name="The Broad Institute Genomics Platform"/>
            <consortium name="The Broad Institute Genome Sequencing Center for Infectious Disease"/>
            <person name="Wu L."/>
            <person name="Ma J."/>
        </authorList>
    </citation>
    <scope>NUCLEOTIDE SEQUENCE [LARGE SCALE GENOMIC DNA]</scope>
    <source>
        <strain evidence="4">ICMP 257</strain>
    </source>
</reference>
<feature type="signal peptide" evidence="1">
    <location>
        <begin position="1"/>
        <end position="33"/>
    </location>
</feature>
<evidence type="ECO:0000313" key="3">
    <source>
        <dbReference type="EMBL" id="MFC4979474.1"/>
    </source>
</evidence>
<dbReference type="PROSITE" id="PS50213">
    <property type="entry name" value="FAS1"/>
    <property type="match status" value="1"/>
</dbReference>
<dbReference type="SMART" id="SM00554">
    <property type="entry name" value="FAS1"/>
    <property type="match status" value="1"/>
</dbReference>
<feature type="domain" description="FAS1" evidence="2">
    <location>
        <begin position="60"/>
        <end position="190"/>
    </location>
</feature>
<dbReference type="Proteomes" id="UP001595908">
    <property type="component" value="Unassembled WGS sequence"/>
</dbReference>
<dbReference type="InterPro" id="IPR050904">
    <property type="entry name" value="Adhesion/Biosynth-related"/>
</dbReference>
<proteinExistence type="predicted"/>
<dbReference type="Gene3D" id="2.30.180.10">
    <property type="entry name" value="FAS1 domain"/>
    <property type="match status" value="1"/>
</dbReference>